<comment type="catalytic activity">
    <reaction evidence="2">
        <text>2 GTP = 3',3'-c-di-GMP + 2 diphosphate</text>
        <dbReference type="Rhea" id="RHEA:24898"/>
        <dbReference type="ChEBI" id="CHEBI:33019"/>
        <dbReference type="ChEBI" id="CHEBI:37565"/>
        <dbReference type="ChEBI" id="CHEBI:58805"/>
        <dbReference type="EC" id="2.7.7.65"/>
    </reaction>
</comment>
<evidence type="ECO:0000313" key="7">
    <source>
        <dbReference type="Proteomes" id="UP000604481"/>
    </source>
</evidence>
<dbReference type="SUPFAM" id="SSF55073">
    <property type="entry name" value="Nucleotide cyclase"/>
    <property type="match status" value="1"/>
</dbReference>
<evidence type="ECO:0000259" key="5">
    <source>
        <dbReference type="PROSITE" id="PS50887"/>
    </source>
</evidence>
<dbReference type="InterPro" id="IPR029787">
    <property type="entry name" value="Nucleotide_cyclase"/>
</dbReference>
<evidence type="ECO:0000313" key="6">
    <source>
        <dbReference type="EMBL" id="MBE9609027.1"/>
    </source>
</evidence>
<gene>
    <name evidence="6" type="ORF">INR99_06680</name>
</gene>
<feature type="region of interest" description="Disordered" evidence="4">
    <location>
        <begin position="1"/>
        <end position="42"/>
    </location>
</feature>
<dbReference type="GO" id="GO:0043709">
    <property type="term" value="P:cell adhesion involved in single-species biofilm formation"/>
    <property type="evidence" value="ECO:0007669"/>
    <property type="project" value="TreeGrafter"/>
</dbReference>
<dbReference type="SMART" id="SM00267">
    <property type="entry name" value="GGDEF"/>
    <property type="match status" value="1"/>
</dbReference>
<dbReference type="Proteomes" id="UP000604481">
    <property type="component" value="Unassembled WGS sequence"/>
</dbReference>
<dbReference type="PANTHER" id="PTHR45138">
    <property type="entry name" value="REGULATORY COMPONENTS OF SENSORY TRANSDUCTION SYSTEM"/>
    <property type="match status" value="1"/>
</dbReference>
<evidence type="ECO:0000256" key="1">
    <source>
        <dbReference type="ARBA" id="ARBA00012528"/>
    </source>
</evidence>
<dbReference type="InterPro" id="IPR000160">
    <property type="entry name" value="GGDEF_dom"/>
</dbReference>
<dbReference type="CDD" id="cd01949">
    <property type="entry name" value="GGDEF"/>
    <property type="match status" value="1"/>
</dbReference>
<keyword evidence="3" id="KW-0175">Coiled coil</keyword>
<accession>A0A8J7FK14</accession>
<dbReference type="EC" id="2.7.7.65" evidence="1"/>
<keyword evidence="7" id="KW-1185">Reference proteome</keyword>
<dbReference type="InterPro" id="IPR043128">
    <property type="entry name" value="Rev_trsase/Diguanyl_cyclase"/>
</dbReference>
<dbReference type="EMBL" id="JADFUA010000003">
    <property type="protein sequence ID" value="MBE9609027.1"/>
    <property type="molecule type" value="Genomic_DNA"/>
</dbReference>
<name>A0A8J7FK14_9NEIS</name>
<evidence type="ECO:0000256" key="2">
    <source>
        <dbReference type="ARBA" id="ARBA00034247"/>
    </source>
</evidence>
<dbReference type="NCBIfam" id="TIGR00254">
    <property type="entry name" value="GGDEF"/>
    <property type="match status" value="1"/>
</dbReference>
<evidence type="ECO:0000256" key="3">
    <source>
        <dbReference type="SAM" id="Coils"/>
    </source>
</evidence>
<feature type="domain" description="GGDEF" evidence="5">
    <location>
        <begin position="385"/>
        <end position="517"/>
    </location>
</feature>
<dbReference type="InterPro" id="IPR050469">
    <property type="entry name" value="Diguanylate_Cyclase"/>
</dbReference>
<dbReference type="Pfam" id="PF00990">
    <property type="entry name" value="GGDEF"/>
    <property type="match status" value="1"/>
</dbReference>
<dbReference type="GO" id="GO:1902201">
    <property type="term" value="P:negative regulation of bacterial-type flagellum-dependent cell motility"/>
    <property type="evidence" value="ECO:0007669"/>
    <property type="project" value="TreeGrafter"/>
</dbReference>
<reference evidence="6 7" key="1">
    <citation type="submission" date="2020-10" db="EMBL/GenBank/DDBJ databases">
        <title>The genome sequence of Chitinilyticum litopenaei 4Y14.</title>
        <authorList>
            <person name="Liu Y."/>
        </authorList>
    </citation>
    <scope>NUCLEOTIDE SEQUENCE [LARGE SCALE GENOMIC DNA]</scope>
    <source>
        <strain evidence="6 7">4Y14</strain>
    </source>
</reference>
<dbReference type="GO" id="GO:0005886">
    <property type="term" value="C:plasma membrane"/>
    <property type="evidence" value="ECO:0007669"/>
    <property type="project" value="TreeGrafter"/>
</dbReference>
<dbReference type="SUPFAM" id="SSF48452">
    <property type="entry name" value="TPR-like"/>
    <property type="match status" value="1"/>
</dbReference>
<dbReference type="PROSITE" id="PS50887">
    <property type="entry name" value="GGDEF"/>
    <property type="match status" value="1"/>
</dbReference>
<sequence>MYIKRMPSKTPYLAAQRHPAHDASLPPEQHPMMNAQHPSTPHAESGFAALLGEARHAFERGDTVKPLLTKATRVARDPVQLAQLALLRGELLLREGQRTRALHCWLDAQQQAQLACHFRLMSQSWQLIASWHLLAGQAGTALRLASHALDLARQAASRPLQARCLLTLARAAYQQGDTVTGQIAQQHAIRLQAQDTSSVDPGWHQELAELYWQTGQFDAARDVLEQLLPVLVNQARQAVLLRLGRIALATGDHMAALTLLEEADRSGSVTPDPDRHALKDALVSALAQNGRTADAVALLLQTRAQRQKPRRRTREQTRLAALELKLQLLTSELEVAQLRREAEAERQKLQLLETGAYRDPLTGLPNRSYLNERLPELLAAVSEGLPLSLLLIDCDQLKEHRERFGDETAERILATVANFLADSYSDTAILARHDQQTFILLLQGIPPATALRLAGQIRQRIAGSDWGGIAPGLALTVSIGHAAAHADDTMDILLLRADLAIFLARRQGGNCVADGDETP</sequence>
<organism evidence="6 7">
    <name type="scientific">Chitinilyticum piscinae</name>
    <dbReference type="NCBI Taxonomy" id="2866724"/>
    <lineage>
        <taxon>Bacteria</taxon>
        <taxon>Pseudomonadati</taxon>
        <taxon>Pseudomonadota</taxon>
        <taxon>Betaproteobacteria</taxon>
        <taxon>Neisseriales</taxon>
        <taxon>Chitinibacteraceae</taxon>
        <taxon>Chitinilyticum</taxon>
    </lineage>
</organism>
<proteinExistence type="predicted"/>
<feature type="coiled-coil region" evidence="3">
    <location>
        <begin position="312"/>
        <end position="355"/>
    </location>
</feature>
<dbReference type="AlphaFoldDB" id="A0A8J7FK14"/>
<protein>
    <recommendedName>
        <fullName evidence="1">diguanylate cyclase</fullName>
        <ecNumber evidence="1">2.7.7.65</ecNumber>
    </recommendedName>
</protein>
<dbReference type="GO" id="GO:0052621">
    <property type="term" value="F:diguanylate cyclase activity"/>
    <property type="evidence" value="ECO:0007669"/>
    <property type="project" value="UniProtKB-EC"/>
</dbReference>
<comment type="caution">
    <text evidence="6">The sequence shown here is derived from an EMBL/GenBank/DDBJ whole genome shotgun (WGS) entry which is preliminary data.</text>
</comment>
<evidence type="ECO:0000256" key="4">
    <source>
        <dbReference type="SAM" id="MobiDB-lite"/>
    </source>
</evidence>
<dbReference type="PANTHER" id="PTHR45138:SF9">
    <property type="entry name" value="DIGUANYLATE CYCLASE DGCM-RELATED"/>
    <property type="match status" value="1"/>
</dbReference>
<dbReference type="Gene3D" id="1.25.40.10">
    <property type="entry name" value="Tetratricopeptide repeat domain"/>
    <property type="match status" value="1"/>
</dbReference>
<dbReference type="Gene3D" id="3.30.70.270">
    <property type="match status" value="1"/>
</dbReference>
<dbReference type="InterPro" id="IPR011990">
    <property type="entry name" value="TPR-like_helical_dom_sf"/>
</dbReference>